<protein>
    <submittedName>
        <fullName evidence="2">Uncharacterized protein</fullName>
    </submittedName>
</protein>
<comment type="caution">
    <text evidence="2">The sequence shown here is derived from an EMBL/GenBank/DDBJ whole genome shotgun (WGS) entry which is preliminary data.</text>
</comment>
<feature type="region of interest" description="Disordered" evidence="1">
    <location>
        <begin position="76"/>
        <end position="172"/>
    </location>
</feature>
<organism evidence="2 3">
    <name type="scientific">Anabarilius grahami</name>
    <name type="common">Kanglang fish</name>
    <name type="synonym">Barilius grahami</name>
    <dbReference type="NCBI Taxonomy" id="495550"/>
    <lineage>
        <taxon>Eukaryota</taxon>
        <taxon>Metazoa</taxon>
        <taxon>Chordata</taxon>
        <taxon>Craniata</taxon>
        <taxon>Vertebrata</taxon>
        <taxon>Euteleostomi</taxon>
        <taxon>Actinopterygii</taxon>
        <taxon>Neopterygii</taxon>
        <taxon>Teleostei</taxon>
        <taxon>Ostariophysi</taxon>
        <taxon>Cypriniformes</taxon>
        <taxon>Xenocyprididae</taxon>
        <taxon>Xenocypridinae</taxon>
        <taxon>Xenocypridinae incertae sedis</taxon>
        <taxon>Anabarilius</taxon>
    </lineage>
</organism>
<name>A0A3N0XMR1_ANAGA</name>
<dbReference type="AlphaFoldDB" id="A0A3N0XMR1"/>
<dbReference type="Proteomes" id="UP000281406">
    <property type="component" value="Unassembled WGS sequence"/>
</dbReference>
<feature type="compositionally biased region" description="Basic and acidic residues" evidence="1">
    <location>
        <begin position="112"/>
        <end position="122"/>
    </location>
</feature>
<keyword evidence="3" id="KW-1185">Reference proteome</keyword>
<gene>
    <name evidence="2" type="ORF">DPX16_21991</name>
</gene>
<evidence type="ECO:0000256" key="1">
    <source>
        <dbReference type="SAM" id="MobiDB-lite"/>
    </source>
</evidence>
<proteinExistence type="predicted"/>
<accession>A0A3N0XMR1</accession>
<sequence length="191" mass="21463">MTDTEKNSRRVLMRSASVYMQRKEGAREPIRKQNAHSSAAVSLSCYRNRNNESRGQTQKLECMMIIGLVLDREKTENGLSRNRDLKTKPTPSDNKEEPNSKRKGPTQQDSTQKSREGEEGLGKETQTAAHRGSVKARQAILQRDTQSQRDDYREGRESRELTPGSGACIGSGENYMSGGRNIGYVMELAEH</sequence>
<evidence type="ECO:0000313" key="2">
    <source>
        <dbReference type="EMBL" id="ROI74442.1"/>
    </source>
</evidence>
<feature type="compositionally biased region" description="Basic and acidic residues" evidence="1">
    <location>
        <begin position="146"/>
        <end position="160"/>
    </location>
</feature>
<reference evidence="2 3" key="1">
    <citation type="submission" date="2018-10" db="EMBL/GenBank/DDBJ databases">
        <title>Genome assembly for a Yunnan-Guizhou Plateau 3E fish, Anabarilius grahami (Regan), and its evolutionary and genetic applications.</title>
        <authorList>
            <person name="Jiang W."/>
        </authorList>
    </citation>
    <scope>NUCLEOTIDE SEQUENCE [LARGE SCALE GENOMIC DNA]</scope>
    <source>
        <strain evidence="2">AG-KIZ</strain>
        <tissue evidence="2">Muscle</tissue>
    </source>
</reference>
<feature type="compositionally biased region" description="Basic and acidic residues" evidence="1">
    <location>
        <begin position="76"/>
        <end position="100"/>
    </location>
</feature>
<dbReference type="EMBL" id="RJVU01069130">
    <property type="protein sequence ID" value="ROI74442.1"/>
    <property type="molecule type" value="Genomic_DNA"/>
</dbReference>
<evidence type="ECO:0000313" key="3">
    <source>
        <dbReference type="Proteomes" id="UP000281406"/>
    </source>
</evidence>